<feature type="transmembrane region" description="Helical" evidence="1">
    <location>
        <begin position="338"/>
        <end position="359"/>
    </location>
</feature>
<evidence type="ECO:0000256" key="1">
    <source>
        <dbReference type="SAM" id="Phobius"/>
    </source>
</evidence>
<dbReference type="AlphaFoldDB" id="B8HK70"/>
<feature type="transmembrane region" description="Helical" evidence="1">
    <location>
        <begin position="118"/>
        <end position="140"/>
    </location>
</feature>
<feature type="transmembrane region" description="Helical" evidence="1">
    <location>
        <begin position="404"/>
        <end position="422"/>
    </location>
</feature>
<reference evidence="2" key="1">
    <citation type="submission" date="2009-01" db="EMBL/GenBank/DDBJ databases">
        <title>Complete sequence of chromosome Cyanothece sp. PCC 7425.</title>
        <authorList>
            <consortium name="US DOE Joint Genome Institute"/>
            <person name="Lucas S."/>
            <person name="Copeland A."/>
            <person name="Lapidus A."/>
            <person name="Glavina del Rio T."/>
            <person name="Dalin E."/>
            <person name="Tice H."/>
            <person name="Bruce D."/>
            <person name="Goodwin L."/>
            <person name="Pitluck S."/>
            <person name="Sims D."/>
            <person name="Meineke L."/>
            <person name="Brettin T."/>
            <person name="Detter J.C."/>
            <person name="Han C."/>
            <person name="Larimer F."/>
            <person name="Land M."/>
            <person name="Hauser L."/>
            <person name="Kyrpides N."/>
            <person name="Ovchinnikova G."/>
            <person name="Liberton M."/>
            <person name="Stoeckel J."/>
            <person name="Banerjee A."/>
            <person name="Singh A."/>
            <person name="Page L."/>
            <person name="Sato H."/>
            <person name="Zhao L."/>
            <person name="Sherman L."/>
            <person name="Pakrasi H."/>
            <person name="Richardson P."/>
        </authorList>
    </citation>
    <scope>NUCLEOTIDE SEQUENCE</scope>
    <source>
        <strain evidence="2">PCC 7425</strain>
    </source>
</reference>
<dbReference type="KEGG" id="cyn:Cyan7425_4510"/>
<dbReference type="HOGENOM" id="CLU_425603_0_0_3"/>
<gene>
    <name evidence="2" type="ordered locus">Cyan7425_4510</name>
</gene>
<dbReference type="eggNOG" id="COG0531">
    <property type="taxonomic scope" value="Bacteria"/>
</dbReference>
<sequence>MSRGISSTSYYRKLIRWLLEEDRQPKEGPYPQEHGPRKHVWWRVMCLTGVDYFSTLGYQPGIAALAAGVLSPLATFVLVLLTLFGALPIYRRIAAKSPHGEGSIAMLEHLLPWWQGKFFVLCLLGFVATDFIITITLSAADATAHIIENPWTPSFLHGQQILITLVLVTLLGVVFLKGFKEAINIAVGLVGIYLFLNLITIGAGISQILQQPSLLLDWQRALFVSHGNPLVTAGVVVLLFPKLALGLSGFETGVVVMPLVKGRATDTEVHPTGRIRNTRKLLTAAALIMSFFLLTSSLVTILLIPAAEFQPGGSASGRALAYLAHRYLGDGFGTVYDLSTIAILWFAGASAMAGLLNVVPRYLPRYGMAPNWTRKTRPLVLVYTFIAFVVTILFRANVDLQGGAYATGVLVLMTSAAVAVTLSSIRERQKRARLVFGVITLVFIYTTIVNIFERPEGIRIAAFFIGTIVVMSLVSRVWRSTELRVEQVEMDEMALRFITDPKQQTIRFIANRLNTGDVAEYYHKEKEVREDNHIPSTDTVVFLEVQIADASEFANIVRVKGIMVGEYQILRAESAAVPNAIAAILLYTRDQTGKLPHAYFGWVEGNPIQYLLRFILFGEGDIAVVTREVLRKAEKNPEQRPAIHVGG</sequence>
<proteinExistence type="predicted"/>
<feature type="transmembrane region" description="Helical" evidence="1">
    <location>
        <begin position="186"/>
        <end position="210"/>
    </location>
</feature>
<feature type="transmembrane region" description="Helical" evidence="1">
    <location>
        <begin position="62"/>
        <end position="87"/>
    </location>
</feature>
<accession>B8HK70</accession>
<feature type="transmembrane region" description="Helical" evidence="1">
    <location>
        <begin position="230"/>
        <end position="260"/>
    </location>
</feature>
<dbReference type="STRING" id="395961.Cyan7425_4510"/>
<feature type="transmembrane region" description="Helical" evidence="1">
    <location>
        <begin position="434"/>
        <end position="452"/>
    </location>
</feature>
<feature type="transmembrane region" description="Helical" evidence="1">
    <location>
        <begin position="281"/>
        <end position="304"/>
    </location>
</feature>
<feature type="transmembrane region" description="Helical" evidence="1">
    <location>
        <begin position="458"/>
        <end position="478"/>
    </location>
</feature>
<keyword evidence="1" id="KW-0812">Transmembrane</keyword>
<name>B8HK70_CYAP4</name>
<feature type="transmembrane region" description="Helical" evidence="1">
    <location>
        <begin position="380"/>
        <end position="398"/>
    </location>
</feature>
<protein>
    <submittedName>
        <fullName evidence="2">Putative amino acid transporter</fullName>
    </submittedName>
</protein>
<dbReference type="Gene3D" id="1.20.1740.10">
    <property type="entry name" value="Amino acid/polyamine transporter I"/>
    <property type="match status" value="1"/>
</dbReference>
<evidence type="ECO:0000313" key="2">
    <source>
        <dbReference type="EMBL" id="ACL46820.1"/>
    </source>
</evidence>
<dbReference type="OrthoDB" id="232755at2"/>
<feature type="transmembrane region" description="Helical" evidence="1">
    <location>
        <begin position="160"/>
        <end position="179"/>
    </location>
</feature>
<keyword evidence="1" id="KW-1133">Transmembrane helix</keyword>
<dbReference type="EMBL" id="CP001344">
    <property type="protein sequence ID" value="ACL46820.1"/>
    <property type="molecule type" value="Genomic_DNA"/>
</dbReference>
<organism evidence="2">
    <name type="scientific">Cyanothece sp. (strain PCC 7425 / ATCC 29141)</name>
    <dbReference type="NCBI Taxonomy" id="395961"/>
    <lineage>
        <taxon>Bacteria</taxon>
        <taxon>Bacillati</taxon>
        <taxon>Cyanobacteriota</taxon>
        <taxon>Cyanophyceae</taxon>
        <taxon>Gomontiellales</taxon>
        <taxon>Cyanothecaceae</taxon>
        <taxon>Cyanothece</taxon>
    </lineage>
</organism>
<keyword evidence="1" id="KW-0472">Membrane</keyword>